<proteinExistence type="predicted"/>
<dbReference type="HOGENOM" id="CLU_1401436_0_0_6"/>
<evidence type="ECO:0000256" key="1">
    <source>
        <dbReference type="SAM" id="SignalP"/>
    </source>
</evidence>
<keyword evidence="1" id="KW-0732">Signal</keyword>
<dbReference type="AlphaFoldDB" id="A0A0A7EMN4"/>
<accession>A0A0A7EMN4</accession>
<keyword evidence="3" id="KW-1185">Reference proteome</keyword>
<sequence length="194" mass="22130">MRLVMMLAFSLISCMSYAQQCLEPVPASASFIEKPANNKLTRSQEASLNRLFKELARSWTGKSSGYYCIGEEIQKARKEYKSHQLEMSFTNDTPLVLRARTQAQDNDEFTQKLSSLTVYADQGYLRFDQNNSAGDVWLEQLSSTHLSVWSISRAGTVYHLINRVIKRSAGAFSISITTYSNNRLTSHYEGRLRY</sequence>
<protein>
    <recommendedName>
        <fullName evidence="4">DUF1579 domain-containing protein</fullName>
    </recommendedName>
</protein>
<dbReference type="RefSeq" id="WP_040136011.1">
    <property type="nucleotide sequence ID" value="NZ_CP009889.1"/>
</dbReference>
<dbReference type="KEGG" id="pseo:OM33_19330"/>
<feature type="chain" id="PRO_5002039283" description="DUF1579 domain-containing protein" evidence="1">
    <location>
        <begin position="19"/>
        <end position="194"/>
    </location>
</feature>
<name>A0A0A7EMN4_9GAMM</name>
<organism evidence="2 3">
    <name type="scientific">Pseudoalteromonas piratica</name>
    <dbReference type="NCBI Taxonomy" id="1348114"/>
    <lineage>
        <taxon>Bacteria</taxon>
        <taxon>Pseudomonadati</taxon>
        <taxon>Pseudomonadota</taxon>
        <taxon>Gammaproteobacteria</taxon>
        <taxon>Alteromonadales</taxon>
        <taxon>Pseudoalteromonadaceae</taxon>
        <taxon>Pseudoalteromonas</taxon>
    </lineage>
</organism>
<evidence type="ECO:0000313" key="3">
    <source>
        <dbReference type="Proteomes" id="UP000030341"/>
    </source>
</evidence>
<evidence type="ECO:0000313" key="2">
    <source>
        <dbReference type="EMBL" id="AIY67212.1"/>
    </source>
</evidence>
<dbReference type="EMBL" id="CP009889">
    <property type="protein sequence ID" value="AIY67212.1"/>
    <property type="molecule type" value="Genomic_DNA"/>
</dbReference>
<feature type="signal peptide" evidence="1">
    <location>
        <begin position="1"/>
        <end position="18"/>
    </location>
</feature>
<reference evidence="2 3" key="1">
    <citation type="submission" date="2014-11" db="EMBL/GenBank/DDBJ databases">
        <title>Complete Genome Sequence of Pseudoalteromonas sp. Strain OCN003 Isolated from Kaneohe Bay, Oahu, Hawaii.</title>
        <authorList>
            <person name="Beurmann S."/>
            <person name="Videau P."/>
            <person name="Ushijima B."/>
            <person name="Smith A.M."/>
            <person name="Aeby G.S."/>
            <person name="Callahan S.M."/>
            <person name="Belcaid M."/>
        </authorList>
    </citation>
    <scope>NUCLEOTIDE SEQUENCE [LARGE SCALE GENOMIC DNA]</scope>
    <source>
        <strain evidence="2 3">OCN003</strain>
    </source>
</reference>
<gene>
    <name evidence="2" type="ORF">OM33_19330</name>
</gene>
<evidence type="ECO:0008006" key="4">
    <source>
        <dbReference type="Google" id="ProtNLM"/>
    </source>
</evidence>
<dbReference type="OrthoDB" id="9910411at2"/>
<dbReference type="Proteomes" id="UP000030341">
    <property type="component" value="Chromosome 2"/>
</dbReference>
<dbReference type="eggNOG" id="ENOG5033MQ5">
    <property type="taxonomic scope" value="Bacteria"/>
</dbReference>